<feature type="non-terminal residue" evidence="2">
    <location>
        <position position="67"/>
    </location>
</feature>
<keyword evidence="3" id="KW-1185">Reference proteome</keyword>
<name>A0ABS8WMZ5_DATST</name>
<dbReference type="EMBL" id="JACEIK010008442">
    <property type="protein sequence ID" value="MCE3051359.1"/>
    <property type="molecule type" value="Genomic_DNA"/>
</dbReference>
<proteinExistence type="predicted"/>
<evidence type="ECO:0000256" key="1">
    <source>
        <dbReference type="SAM" id="MobiDB-lite"/>
    </source>
</evidence>
<feature type="region of interest" description="Disordered" evidence="1">
    <location>
        <begin position="1"/>
        <end position="26"/>
    </location>
</feature>
<sequence>MALHTFKGGCDGRQPGDGPSLVPSRSSPFSLWVTEVPMDHQDCDGPSPVPLNKQRPKNFKLLNIFPR</sequence>
<accession>A0ABS8WMZ5</accession>
<reference evidence="2 3" key="1">
    <citation type="journal article" date="2021" name="BMC Genomics">
        <title>Datura genome reveals duplications of psychoactive alkaloid biosynthetic genes and high mutation rate following tissue culture.</title>
        <authorList>
            <person name="Rajewski A."/>
            <person name="Carter-House D."/>
            <person name="Stajich J."/>
            <person name="Litt A."/>
        </authorList>
    </citation>
    <scope>NUCLEOTIDE SEQUENCE [LARGE SCALE GENOMIC DNA]</scope>
    <source>
        <strain evidence="2">AR-01</strain>
    </source>
</reference>
<comment type="caution">
    <text evidence="2">The sequence shown here is derived from an EMBL/GenBank/DDBJ whole genome shotgun (WGS) entry which is preliminary data.</text>
</comment>
<organism evidence="2 3">
    <name type="scientific">Datura stramonium</name>
    <name type="common">Jimsonweed</name>
    <name type="synonym">Common thornapple</name>
    <dbReference type="NCBI Taxonomy" id="4076"/>
    <lineage>
        <taxon>Eukaryota</taxon>
        <taxon>Viridiplantae</taxon>
        <taxon>Streptophyta</taxon>
        <taxon>Embryophyta</taxon>
        <taxon>Tracheophyta</taxon>
        <taxon>Spermatophyta</taxon>
        <taxon>Magnoliopsida</taxon>
        <taxon>eudicotyledons</taxon>
        <taxon>Gunneridae</taxon>
        <taxon>Pentapetalae</taxon>
        <taxon>asterids</taxon>
        <taxon>lamiids</taxon>
        <taxon>Solanales</taxon>
        <taxon>Solanaceae</taxon>
        <taxon>Solanoideae</taxon>
        <taxon>Datureae</taxon>
        <taxon>Datura</taxon>
    </lineage>
</organism>
<evidence type="ECO:0000313" key="2">
    <source>
        <dbReference type="EMBL" id="MCE3051359.1"/>
    </source>
</evidence>
<gene>
    <name evidence="2" type="ORF">HAX54_049599</name>
</gene>
<protein>
    <submittedName>
        <fullName evidence="2">Uncharacterized protein</fullName>
    </submittedName>
</protein>
<evidence type="ECO:0000313" key="3">
    <source>
        <dbReference type="Proteomes" id="UP000823775"/>
    </source>
</evidence>
<dbReference type="Proteomes" id="UP000823775">
    <property type="component" value="Unassembled WGS sequence"/>
</dbReference>